<organism evidence="3 4">
    <name type="scientific">Clostridium paraputrificum</name>
    <dbReference type="NCBI Taxonomy" id="29363"/>
    <lineage>
        <taxon>Bacteria</taxon>
        <taxon>Bacillati</taxon>
        <taxon>Bacillota</taxon>
        <taxon>Clostridia</taxon>
        <taxon>Eubacteriales</taxon>
        <taxon>Clostridiaceae</taxon>
        <taxon>Clostridium</taxon>
    </lineage>
</organism>
<dbReference type="Pfam" id="PF13231">
    <property type="entry name" value="PMT_2"/>
    <property type="match status" value="1"/>
</dbReference>
<reference evidence="3 4" key="1">
    <citation type="submission" date="2016-06" db="EMBL/GenBank/DDBJ databases">
        <authorList>
            <person name="Kjaerup R.B."/>
            <person name="Dalgaard T.S."/>
            <person name="Juul-Madsen H.R."/>
        </authorList>
    </citation>
    <scope>NUCLEOTIDE SEQUENCE [LARGE SCALE GENOMIC DNA]</scope>
    <source>
        <strain evidence="3 4">373-A1</strain>
    </source>
</reference>
<proteinExistence type="predicted"/>
<dbReference type="RefSeq" id="WP_027097629.1">
    <property type="nucleotide sequence ID" value="NZ_JBPPCF010000017.1"/>
</dbReference>
<gene>
    <name evidence="3" type="ORF">CP373A1_03675</name>
</gene>
<name>A0A1B8RT75_9CLOT</name>
<evidence type="ECO:0000313" key="4">
    <source>
        <dbReference type="Proteomes" id="UP000092714"/>
    </source>
</evidence>
<feature type="transmembrane region" description="Helical" evidence="1">
    <location>
        <begin position="12"/>
        <end position="30"/>
    </location>
</feature>
<evidence type="ECO:0000256" key="1">
    <source>
        <dbReference type="SAM" id="Phobius"/>
    </source>
</evidence>
<keyword evidence="1" id="KW-1133">Transmembrane helix</keyword>
<sequence>MREDIRDKLLNIFYILFISIFIFVVWTAIFNSVDLFYRMSPIINIILSLIFFIFLYLAYVTLKKLAKDKLKRVKIISFGVLISLQIIFLFFFLVNPGWDFGIVTRNAKQLALYGEKLPVYFYNSYPNNIPITLVLSYIFKAVALFTKNNNILMEVGYIINLLLINLAVYILYKLVKETINEVMAALTIIFCIFVTPLYTYSQIIYTDTFSMIFPIGMFYCFYKYLNSNDEKRNVYLVLVSVLGGIGTIIKSNVIIAFIAIIIFQFISSAKRNKIKIFTLLLIPFLIITTINRVIVSRNIPIPYNEAGLPATHWVMMGLKGNGGYNAEDVIFTQSIRVSDGKEAAEKANLKEIKNRLKNYGLKGYCKFLIGKISFTWGDGSYYAPAILSDKPISHNKLQEFVIGNKNDGFIYFSQVSHIVILVSILISGIFAFKKREVLINSFHICILGLILFLILWETRSRYLICMLPEMIYSAIYGMENLFKLIDKKRCALKK</sequence>
<dbReference type="AlphaFoldDB" id="A0A1B8RT75"/>
<feature type="transmembrane region" description="Helical" evidence="1">
    <location>
        <begin position="234"/>
        <end position="262"/>
    </location>
</feature>
<feature type="transmembrane region" description="Helical" evidence="1">
    <location>
        <begin position="438"/>
        <end position="456"/>
    </location>
</feature>
<keyword evidence="4" id="KW-1185">Reference proteome</keyword>
<dbReference type="Proteomes" id="UP000092714">
    <property type="component" value="Unassembled WGS sequence"/>
</dbReference>
<feature type="transmembrane region" description="Helical" evidence="1">
    <location>
        <begin position="204"/>
        <end position="222"/>
    </location>
</feature>
<feature type="transmembrane region" description="Helical" evidence="1">
    <location>
        <begin position="74"/>
        <end position="94"/>
    </location>
</feature>
<keyword evidence="1" id="KW-0812">Transmembrane</keyword>
<keyword evidence="1" id="KW-0472">Membrane</keyword>
<feature type="transmembrane region" description="Helical" evidence="1">
    <location>
        <begin position="274"/>
        <end position="295"/>
    </location>
</feature>
<feature type="transmembrane region" description="Helical" evidence="1">
    <location>
        <begin position="409"/>
        <end position="432"/>
    </location>
</feature>
<evidence type="ECO:0000259" key="2">
    <source>
        <dbReference type="Pfam" id="PF13231"/>
    </source>
</evidence>
<feature type="transmembrane region" description="Helical" evidence="1">
    <location>
        <begin position="179"/>
        <end position="198"/>
    </location>
</feature>
<dbReference type="GeneID" id="42775465"/>
<accession>A0A1B8RT75</accession>
<dbReference type="eggNOG" id="COG1807">
    <property type="taxonomic scope" value="Bacteria"/>
</dbReference>
<dbReference type="InterPro" id="IPR038731">
    <property type="entry name" value="RgtA/B/C-like"/>
</dbReference>
<dbReference type="EMBL" id="MAPZ01000010">
    <property type="protein sequence ID" value="OBY12035.1"/>
    <property type="molecule type" value="Genomic_DNA"/>
</dbReference>
<evidence type="ECO:0000313" key="3">
    <source>
        <dbReference type="EMBL" id="OBY12035.1"/>
    </source>
</evidence>
<feature type="transmembrane region" description="Helical" evidence="1">
    <location>
        <begin position="155"/>
        <end position="172"/>
    </location>
</feature>
<comment type="caution">
    <text evidence="3">The sequence shown here is derived from an EMBL/GenBank/DDBJ whole genome shotgun (WGS) entry which is preliminary data.</text>
</comment>
<protein>
    <recommendedName>
        <fullName evidence="2">Glycosyltransferase RgtA/B/C/D-like domain-containing protein</fullName>
    </recommendedName>
</protein>
<feature type="domain" description="Glycosyltransferase RgtA/B/C/D-like" evidence="2">
    <location>
        <begin position="137"/>
        <end position="286"/>
    </location>
</feature>
<feature type="transmembrane region" description="Helical" evidence="1">
    <location>
        <begin position="42"/>
        <end position="62"/>
    </location>
</feature>